<organism evidence="1 2">
    <name type="scientific">Vermiconidia calcicola</name>
    <dbReference type="NCBI Taxonomy" id="1690605"/>
    <lineage>
        <taxon>Eukaryota</taxon>
        <taxon>Fungi</taxon>
        <taxon>Dikarya</taxon>
        <taxon>Ascomycota</taxon>
        <taxon>Pezizomycotina</taxon>
        <taxon>Dothideomycetes</taxon>
        <taxon>Dothideomycetidae</taxon>
        <taxon>Mycosphaerellales</taxon>
        <taxon>Extremaceae</taxon>
        <taxon>Vermiconidia</taxon>
    </lineage>
</organism>
<accession>A0ACC3NJW9</accession>
<comment type="caution">
    <text evidence="1">The sequence shown here is derived from an EMBL/GenBank/DDBJ whole genome shotgun (WGS) entry which is preliminary data.</text>
</comment>
<dbReference type="Proteomes" id="UP001281147">
    <property type="component" value="Unassembled WGS sequence"/>
</dbReference>
<evidence type="ECO:0000313" key="1">
    <source>
        <dbReference type="EMBL" id="KAK3718155.1"/>
    </source>
</evidence>
<reference evidence="1" key="1">
    <citation type="submission" date="2023-07" db="EMBL/GenBank/DDBJ databases">
        <title>Black Yeasts Isolated from many extreme environments.</title>
        <authorList>
            <person name="Coleine C."/>
            <person name="Stajich J.E."/>
            <person name="Selbmann L."/>
        </authorList>
    </citation>
    <scope>NUCLEOTIDE SEQUENCE</scope>
    <source>
        <strain evidence="1">CCFEE 5714</strain>
    </source>
</reference>
<gene>
    <name evidence="1" type="ORF">LTR37_005270</name>
</gene>
<proteinExistence type="predicted"/>
<dbReference type="EMBL" id="JAUTXU010000033">
    <property type="protein sequence ID" value="KAK3718155.1"/>
    <property type="molecule type" value="Genomic_DNA"/>
</dbReference>
<protein>
    <submittedName>
        <fullName evidence="1">Uncharacterized protein</fullName>
    </submittedName>
</protein>
<name>A0ACC3NJW9_9PEZI</name>
<evidence type="ECO:0000313" key="2">
    <source>
        <dbReference type="Proteomes" id="UP001281147"/>
    </source>
</evidence>
<keyword evidence="2" id="KW-1185">Reference proteome</keyword>
<sequence length="1014" mass="117315">MVLRPSTTNDITSNTEHEKVLFKRKPFTLLPPPPSLSDNAEVFVMRGTNEVFTDYEKYLKRQALKPQPLDRSNVLTKTQKKFVDAVNGKSGLNYFDALESETKSTSAIETVFPEVLRDPILRKVQFSQISRVDDLVNSVYDEFKRDFFPGEEVFVLLDEGDEQLSGVIREKAKFPMIRGPSGEVQREAFSRYFVRLHHTPNEECLLDDKHIRRDRKVFTKQNVRAFLKHSLQREAWIGAPWLVKEALAIQYRLPMEIPSHLLQDHRVMANKQQLLQMKPPRKRTKNFSQDEYHRLKHEELSRMQMQQVSHQVQAPTTQTHPMQHPGASPHQLQQMQNYHQPLASRVEPRPPPPPIIKYPIEDLDIPPKRNGVVRPELAFFTDEMTDYIKEGRRTLFQDIEFASMGMLLEVWNTLNVQCEVYVLDSFTFDDFVDAMRYHSTEPSCELLEEVHCAVLKLLVDDKGKTMLSKGALPEMVKEVEEEEESEEAQDVSEVSTPLPDAPARSTRSRLSHVDPAVEHPRSPTGPAEKVHRASEMAGDRTWVSRVGARDFEEGGWEVVVVGVLHQLSLSPVFKSRCERILQWLAPMDQEPTRETARVQYATMDINLRISALQMITILSISTTPIKEFLENCSEDMTDVRKRKIDHQRLKKLATEELHIKDRERKILLPDNMLPDSPKQESVEPVSNNGDVDDVVEVHGANSSDPDDDAPPTGRSLRRGNDRKRKREEEAARAAEEKKKTDAAKQQPKQSKEFKKLLVDIDELKKQILDHESKINECDADLREANVQRTKVLGKDRFCNRYYWFERNGQPFGGLPRSSTSSYGYANGRIWVQGPDEMERKGFIDRSKEEQIAYQRQCGLTVPERRRLEEGETYLQSANEWGYYDDPVLLDNLIGWLDDRGEREKKLRKELCEWRDTIAEYMEAHKKFKYEEAAKKLEADEEHVTRISTRHKAHEDQSAARERCLKWRNTMAMDELGHLHSEQPKPKPKQKAPPRQQKGVAIPVNRYGKSVTRQG</sequence>